<proteinExistence type="predicted"/>
<dbReference type="AlphaFoldDB" id="A0A5C8ZVK1"/>
<organism evidence="1 2">
    <name type="scientific">Parahaliea aestuarii</name>
    <dbReference type="NCBI Taxonomy" id="1852021"/>
    <lineage>
        <taxon>Bacteria</taxon>
        <taxon>Pseudomonadati</taxon>
        <taxon>Pseudomonadota</taxon>
        <taxon>Gammaproteobacteria</taxon>
        <taxon>Cellvibrionales</taxon>
        <taxon>Halieaceae</taxon>
        <taxon>Parahaliea</taxon>
    </lineage>
</organism>
<comment type="caution">
    <text evidence="1">The sequence shown here is derived from an EMBL/GenBank/DDBJ whole genome shotgun (WGS) entry which is preliminary data.</text>
</comment>
<sequence>MGGANLKGLSLFTLGNVALLISLYAYCGYSDNAMFPLELESGLSDQQVSKCREASRNPGAATESIPLYWPPGKLDEPGDHFYNAWFSVQLCAMRELPLKRMIDGQVTIRLLIDSSFHEDIVIRIERDVAEVRMISRIWGAPELGTESRTLDTSEVRLSQRHWSALEVLLEELPFWELDPLDSGGGKDGSTWVLEVSSKDRYHIVERWEGYGLPEVTSLILALADVEPTR</sequence>
<keyword evidence="2" id="KW-1185">Reference proteome</keyword>
<accession>A0A5C8ZVK1</accession>
<evidence type="ECO:0000313" key="2">
    <source>
        <dbReference type="Proteomes" id="UP000321933"/>
    </source>
</evidence>
<evidence type="ECO:0000313" key="1">
    <source>
        <dbReference type="EMBL" id="TXS92553.1"/>
    </source>
</evidence>
<gene>
    <name evidence="1" type="ORF">FVW59_09060</name>
</gene>
<dbReference type="EMBL" id="VRYZ01000003">
    <property type="protein sequence ID" value="TXS92553.1"/>
    <property type="molecule type" value="Genomic_DNA"/>
</dbReference>
<reference evidence="1 2" key="1">
    <citation type="submission" date="2019-08" db="EMBL/GenBank/DDBJ databases">
        <title>Parahaliea maris sp. nov., isolated from the surface seawater.</title>
        <authorList>
            <person name="Liu Y."/>
        </authorList>
    </citation>
    <scope>NUCLEOTIDE SEQUENCE [LARGE SCALE GENOMIC DNA]</scope>
    <source>
        <strain evidence="1 2">S2-26</strain>
    </source>
</reference>
<protein>
    <submittedName>
        <fullName evidence="1">Uncharacterized protein</fullName>
    </submittedName>
</protein>
<dbReference type="RefSeq" id="WP_187275830.1">
    <property type="nucleotide sequence ID" value="NZ_VRYZ01000003.1"/>
</dbReference>
<dbReference type="Proteomes" id="UP000321933">
    <property type="component" value="Unassembled WGS sequence"/>
</dbReference>
<name>A0A5C8ZVK1_9GAMM</name>